<dbReference type="OrthoDB" id="361711at2"/>
<gene>
    <name evidence="1" type="ORF">GJ668_09140</name>
</gene>
<evidence type="ECO:0000313" key="2">
    <source>
        <dbReference type="Proteomes" id="UP000434044"/>
    </source>
</evidence>
<organism evidence="1 2">
    <name type="scientific">Allochromatium palmeri</name>
    <dbReference type="NCBI Taxonomy" id="231048"/>
    <lineage>
        <taxon>Bacteria</taxon>
        <taxon>Pseudomonadati</taxon>
        <taxon>Pseudomonadota</taxon>
        <taxon>Gammaproteobacteria</taxon>
        <taxon>Chromatiales</taxon>
        <taxon>Chromatiaceae</taxon>
        <taxon>Allochromatium</taxon>
    </lineage>
</organism>
<keyword evidence="2" id="KW-1185">Reference proteome</keyword>
<reference evidence="1 2" key="1">
    <citation type="submission" date="2019-11" db="EMBL/GenBank/DDBJ databases">
        <title>Whole-genome sequence of the anaerobic purple sulfur bacterium Allochromatium palmeri DSM 15591.</title>
        <authorList>
            <person name="Kyndt J.A."/>
            <person name="Meyer T.E."/>
        </authorList>
    </citation>
    <scope>NUCLEOTIDE SEQUENCE [LARGE SCALE GENOMIC DNA]</scope>
    <source>
        <strain evidence="1 2">DSM 15591</strain>
    </source>
</reference>
<comment type="caution">
    <text evidence="1">The sequence shown here is derived from an EMBL/GenBank/DDBJ whole genome shotgun (WGS) entry which is preliminary data.</text>
</comment>
<name>A0A6N8EFY3_9GAMM</name>
<sequence length="73" mass="8117">MRTEAEIRLAGMQALIGALGLVEAERFLAAVSRDKFDYTEWRKTGLPDMSLDEIAVAANSLADQLDRNDELPH</sequence>
<dbReference type="EMBL" id="WNKT01000016">
    <property type="protein sequence ID" value="MTW21264.1"/>
    <property type="molecule type" value="Genomic_DNA"/>
</dbReference>
<dbReference type="Proteomes" id="UP000434044">
    <property type="component" value="Unassembled WGS sequence"/>
</dbReference>
<evidence type="ECO:0000313" key="1">
    <source>
        <dbReference type="EMBL" id="MTW21264.1"/>
    </source>
</evidence>
<protein>
    <submittedName>
        <fullName evidence="1">Uncharacterized protein</fullName>
    </submittedName>
</protein>
<accession>A0A6N8EFY3</accession>
<dbReference type="RefSeq" id="WP_155449853.1">
    <property type="nucleotide sequence ID" value="NZ_WNKT01000016.1"/>
</dbReference>
<dbReference type="AlphaFoldDB" id="A0A6N8EFY3"/>
<proteinExistence type="predicted"/>